<evidence type="ECO:0000256" key="18">
    <source>
        <dbReference type="PROSITE-ProRule" id="PRU10141"/>
    </source>
</evidence>
<evidence type="ECO:0000256" key="13">
    <source>
        <dbReference type="ARBA" id="ARBA00023170"/>
    </source>
</evidence>
<dbReference type="Gene3D" id="2.90.10.10">
    <property type="entry name" value="Bulb-type lectin domain"/>
    <property type="match status" value="1"/>
</dbReference>
<organism evidence="23 24">
    <name type="scientific">Cannabis sativa</name>
    <name type="common">Hemp</name>
    <name type="synonym">Marijuana</name>
    <dbReference type="NCBI Taxonomy" id="3483"/>
    <lineage>
        <taxon>Eukaryota</taxon>
        <taxon>Viridiplantae</taxon>
        <taxon>Streptophyta</taxon>
        <taxon>Embryophyta</taxon>
        <taxon>Tracheophyta</taxon>
        <taxon>Spermatophyta</taxon>
        <taxon>Magnoliopsida</taxon>
        <taxon>eudicotyledons</taxon>
        <taxon>Gunneridae</taxon>
        <taxon>Pentapetalae</taxon>
        <taxon>rosids</taxon>
        <taxon>fabids</taxon>
        <taxon>Rosales</taxon>
        <taxon>Cannabaceae</taxon>
        <taxon>Cannabis</taxon>
    </lineage>
</organism>
<evidence type="ECO:0000256" key="1">
    <source>
        <dbReference type="ARBA" id="ARBA00004167"/>
    </source>
</evidence>
<dbReference type="EMBL" id="JAATIQ010000653">
    <property type="protein sequence ID" value="KAF4349054.1"/>
    <property type="molecule type" value="Genomic_DNA"/>
</dbReference>
<dbReference type="Proteomes" id="UP000583929">
    <property type="component" value="Unassembled WGS sequence"/>
</dbReference>
<dbReference type="SMART" id="SM00108">
    <property type="entry name" value="B_lectin"/>
    <property type="match status" value="1"/>
</dbReference>
<dbReference type="PROSITE" id="PS50927">
    <property type="entry name" value="BULB_LECTIN"/>
    <property type="match status" value="1"/>
</dbReference>
<keyword evidence="13" id="KW-0675">Receptor</keyword>
<accession>A0A7J6DSI8</accession>
<sequence length="861" mass="94287">MDFFFFIIISIFLFTTTTTASISVHSITPNFTASNTKFINYSGDFLVSKNGSFKATITNSKSPPLHTHHYHLSVVHVTTSTVVWTANRDNPISQSSLLSLTTKGLSITNHSTSTVIWSTPKFTTTNVSALQLLETGNLVLLDHQNTTLWQSFDYPTDTILVGQRLRVGQTLVSSKSPDDVSTGEYGLTVNNSTDLVLKWKNTTTYWKVSAVELNQTGLFDFDHIMLGDSEGFRMMKLGDDGRLSIVRFIGNNKNSSVEEYSAPFQHCQVPMVCGKLGLCSGRGATGNCGCSSGFYSKAHPIGSDCVPNNASLSLPLPCKTKNGNNNSNNNNNSVLYVSLGNDTDYFANDFMDPFRRNVTQSVCQDLCSTNCSCLAIFHEASSGSCYLIENEIGSLIRSGPASTSQNNRLGYVKTFVVATSTSSSSSVVSSGSNGNSFPLAGFVLIPFSGLVLVLAAVLLTTLWLRRKGRSFGFGIANSKVTRIERLNSSSWSEESEEDISIPGLPVRFDYEELEVATDNFKTQIGSGGFGTVYKGILADKTVVAVKKMTSLGVQGKKEFFTEVSIIANIHHVNLVGLKGFCVEGSKRFLVFEFMNKGSLDRALFGDAGPVLEWDERFDIALGTARGLAYLHNGCNHKIIHCDVKPENILLHGNSQVKISDFGLSKLLNPEQSSLFTTMRGTRGYLAPEWLTNTAITDKVDVYGYGMVLLEIVRGKKNYLTSLSSSCSERYFPLVALEMHEQRRYLELVDPRLEGRVVSSEEVEKLIKIGLCCVQEDPALRPSMGCVVGMLEGTVALAEPRVQSLNFLRYYGQRMSETCSGSCSCSSSVETQNKSELGLLNKHHYKNSVSSYISAEELSGPR</sequence>
<dbReference type="PANTHER" id="PTHR47976:SF60">
    <property type="entry name" value="RECEPTOR-LIKE SERINE_THREONINE-PROTEIN KINASE"/>
    <property type="match status" value="1"/>
</dbReference>
<evidence type="ECO:0000256" key="19">
    <source>
        <dbReference type="SAM" id="Phobius"/>
    </source>
</evidence>
<dbReference type="GO" id="GO:0004674">
    <property type="term" value="F:protein serine/threonine kinase activity"/>
    <property type="evidence" value="ECO:0007669"/>
    <property type="project" value="UniProtKB-KW"/>
</dbReference>
<evidence type="ECO:0000256" key="10">
    <source>
        <dbReference type="ARBA" id="ARBA00022989"/>
    </source>
</evidence>
<evidence type="ECO:0000256" key="9">
    <source>
        <dbReference type="ARBA" id="ARBA00022840"/>
    </source>
</evidence>
<keyword evidence="11 19" id="KW-0472">Membrane</keyword>
<dbReference type="InterPro" id="IPR036426">
    <property type="entry name" value="Bulb-type_lectin_dom_sf"/>
</dbReference>
<dbReference type="InterPro" id="IPR008271">
    <property type="entry name" value="Ser/Thr_kinase_AS"/>
</dbReference>
<keyword evidence="7 17" id="KW-0547">Nucleotide-binding</keyword>
<comment type="subcellular location">
    <subcellularLocation>
        <location evidence="1">Membrane</location>
        <topology evidence="1">Single-pass membrane protein</topology>
    </subcellularLocation>
</comment>
<evidence type="ECO:0000256" key="12">
    <source>
        <dbReference type="ARBA" id="ARBA00023157"/>
    </source>
</evidence>
<comment type="catalytic activity">
    <reaction evidence="16 17">
        <text>L-seryl-[protein] + ATP = O-phospho-L-seryl-[protein] + ADP + H(+)</text>
        <dbReference type="Rhea" id="RHEA:17989"/>
        <dbReference type="Rhea" id="RHEA-COMP:9863"/>
        <dbReference type="Rhea" id="RHEA-COMP:11604"/>
        <dbReference type="ChEBI" id="CHEBI:15378"/>
        <dbReference type="ChEBI" id="CHEBI:29999"/>
        <dbReference type="ChEBI" id="CHEBI:30616"/>
        <dbReference type="ChEBI" id="CHEBI:83421"/>
        <dbReference type="ChEBI" id="CHEBI:456216"/>
        <dbReference type="EC" id="2.7.11.1"/>
    </reaction>
</comment>
<dbReference type="PROSITE" id="PS50011">
    <property type="entry name" value="PROTEIN_KINASE_DOM"/>
    <property type="match status" value="1"/>
</dbReference>
<dbReference type="SMART" id="SM00220">
    <property type="entry name" value="S_TKc"/>
    <property type="match status" value="1"/>
</dbReference>
<evidence type="ECO:0000256" key="11">
    <source>
        <dbReference type="ARBA" id="ARBA00023136"/>
    </source>
</evidence>
<dbReference type="CDD" id="cd14066">
    <property type="entry name" value="STKc_IRAK"/>
    <property type="match status" value="1"/>
</dbReference>
<feature type="transmembrane region" description="Helical" evidence="19">
    <location>
        <begin position="439"/>
        <end position="464"/>
    </location>
</feature>
<dbReference type="PROSITE" id="PS00108">
    <property type="entry name" value="PROTEIN_KINASE_ST"/>
    <property type="match status" value="1"/>
</dbReference>
<evidence type="ECO:0000256" key="7">
    <source>
        <dbReference type="ARBA" id="ARBA00022741"/>
    </source>
</evidence>
<dbReference type="InterPro" id="IPR017441">
    <property type="entry name" value="Protein_kinase_ATP_BS"/>
</dbReference>
<protein>
    <recommendedName>
        <fullName evidence="17">Receptor-like serine/threonine-protein kinase</fullName>
        <ecNumber evidence="17">2.7.11.1</ecNumber>
    </recommendedName>
</protein>
<dbReference type="GO" id="GO:0005524">
    <property type="term" value="F:ATP binding"/>
    <property type="evidence" value="ECO:0007669"/>
    <property type="project" value="UniProtKB-UniRule"/>
</dbReference>
<evidence type="ECO:0000259" key="22">
    <source>
        <dbReference type="PROSITE" id="PS50927"/>
    </source>
</evidence>
<keyword evidence="8 17" id="KW-0418">Kinase</keyword>
<keyword evidence="5 19" id="KW-0812">Transmembrane</keyword>
<keyword evidence="9 17" id="KW-0067">ATP-binding</keyword>
<name>A0A7J6DSI8_CANSA</name>
<dbReference type="InterPro" id="IPR000719">
    <property type="entry name" value="Prot_kinase_dom"/>
</dbReference>
<keyword evidence="10 19" id="KW-1133">Transmembrane helix</keyword>
<evidence type="ECO:0000256" key="2">
    <source>
        <dbReference type="ARBA" id="ARBA00022527"/>
    </source>
</evidence>
<evidence type="ECO:0000256" key="3">
    <source>
        <dbReference type="ARBA" id="ARBA00022536"/>
    </source>
</evidence>
<dbReference type="Pfam" id="PF00069">
    <property type="entry name" value="Pkinase"/>
    <property type="match status" value="1"/>
</dbReference>
<keyword evidence="12" id="KW-1015">Disulfide bond</keyword>
<dbReference type="InterPro" id="IPR001480">
    <property type="entry name" value="Bulb-type_lectin_dom"/>
</dbReference>
<feature type="binding site" evidence="18">
    <location>
        <position position="547"/>
    </location>
    <ligand>
        <name>ATP</name>
        <dbReference type="ChEBI" id="CHEBI:30616"/>
    </ligand>
</feature>
<dbReference type="PROSITE" id="PS00107">
    <property type="entry name" value="PROTEIN_KINASE_ATP"/>
    <property type="match status" value="1"/>
</dbReference>
<feature type="signal peptide" evidence="20">
    <location>
        <begin position="1"/>
        <end position="20"/>
    </location>
</feature>
<comment type="catalytic activity">
    <reaction evidence="15 17">
        <text>L-threonyl-[protein] + ATP = O-phospho-L-threonyl-[protein] + ADP + H(+)</text>
        <dbReference type="Rhea" id="RHEA:46608"/>
        <dbReference type="Rhea" id="RHEA-COMP:11060"/>
        <dbReference type="Rhea" id="RHEA-COMP:11605"/>
        <dbReference type="ChEBI" id="CHEBI:15378"/>
        <dbReference type="ChEBI" id="CHEBI:30013"/>
        <dbReference type="ChEBI" id="CHEBI:30616"/>
        <dbReference type="ChEBI" id="CHEBI:61977"/>
        <dbReference type="ChEBI" id="CHEBI:456216"/>
        <dbReference type="EC" id="2.7.11.1"/>
    </reaction>
</comment>
<evidence type="ECO:0000256" key="8">
    <source>
        <dbReference type="ARBA" id="ARBA00022777"/>
    </source>
</evidence>
<dbReference type="SUPFAM" id="SSF51110">
    <property type="entry name" value="alpha-D-mannose-specific plant lectins"/>
    <property type="match status" value="1"/>
</dbReference>
<evidence type="ECO:0000256" key="4">
    <source>
        <dbReference type="ARBA" id="ARBA00022679"/>
    </source>
</evidence>
<dbReference type="PIRSF" id="PIRSF000641">
    <property type="entry name" value="SRK"/>
    <property type="match status" value="1"/>
</dbReference>
<dbReference type="Pfam" id="PF01453">
    <property type="entry name" value="B_lectin"/>
    <property type="match status" value="1"/>
</dbReference>
<keyword evidence="4 17" id="KW-0808">Transferase</keyword>
<reference evidence="23 24" key="1">
    <citation type="journal article" date="2020" name="bioRxiv">
        <title>Sequence and annotation of 42 cannabis genomes reveals extensive copy number variation in cannabinoid synthesis and pathogen resistance genes.</title>
        <authorList>
            <person name="Mckernan K.J."/>
            <person name="Helbert Y."/>
            <person name="Kane L.T."/>
            <person name="Ebling H."/>
            <person name="Zhang L."/>
            <person name="Liu B."/>
            <person name="Eaton Z."/>
            <person name="Mclaughlin S."/>
            <person name="Kingan S."/>
            <person name="Baybayan P."/>
            <person name="Concepcion G."/>
            <person name="Jordan M."/>
            <person name="Riva A."/>
            <person name="Barbazuk W."/>
            <person name="Harkins T."/>
        </authorList>
    </citation>
    <scope>NUCLEOTIDE SEQUENCE [LARGE SCALE GENOMIC DNA]</scope>
    <source>
        <strain evidence="24">cv. Jamaican Lion 4</strain>
        <tissue evidence="23">Leaf</tissue>
    </source>
</reference>
<dbReference type="Gene3D" id="3.30.200.20">
    <property type="entry name" value="Phosphorylase Kinase, domain 1"/>
    <property type="match status" value="1"/>
</dbReference>
<dbReference type="InterPro" id="IPR051343">
    <property type="entry name" value="G-type_lectin_kinases/EP1-like"/>
</dbReference>
<comment type="caution">
    <text evidence="23">The sequence shown here is derived from an EMBL/GenBank/DDBJ whole genome shotgun (WGS) entry which is preliminary data.</text>
</comment>
<evidence type="ECO:0000256" key="6">
    <source>
        <dbReference type="ARBA" id="ARBA00022729"/>
    </source>
</evidence>
<proteinExistence type="inferred from homology"/>
<dbReference type="Gene3D" id="1.10.510.10">
    <property type="entry name" value="Transferase(Phosphotransferase) domain 1"/>
    <property type="match status" value="1"/>
</dbReference>
<evidence type="ECO:0000256" key="17">
    <source>
        <dbReference type="PIRNR" id="PIRNR000641"/>
    </source>
</evidence>
<dbReference type="FunFam" id="1.10.510.10:FF:000621">
    <property type="entry name" value="Serine/threonine-protein kinase"/>
    <property type="match status" value="1"/>
</dbReference>
<dbReference type="EC" id="2.7.11.1" evidence="17"/>
<evidence type="ECO:0000256" key="14">
    <source>
        <dbReference type="ARBA" id="ARBA00023180"/>
    </source>
</evidence>
<evidence type="ECO:0000259" key="21">
    <source>
        <dbReference type="PROSITE" id="PS50011"/>
    </source>
</evidence>
<evidence type="ECO:0000313" key="24">
    <source>
        <dbReference type="Proteomes" id="UP000583929"/>
    </source>
</evidence>
<keyword evidence="2 17" id="KW-0723">Serine/threonine-protein kinase</keyword>
<keyword evidence="14" id="KW-0325">Glycoprotein</keyword>
<evidence type="ECO:0000313" key="23">
    <source>
        <dbReference type="EMBL" id="KAF4349054.1"/>
    </source>
</evidence>
<dbReference type="FunFam" id="3.30.200.20:FF:000178">
    <property type="entry name" value="serine/threonine-protein kinase PBS1-like"/>
    <property type="match status" value="1"/>
</dbReference>
<evidence type="ECO:0000256" key="5">
    <source>
        <dbReference type="ARBA" id="ARBA00022692"/>
    </source>
</evidence>
<evidence type="ECO:0000256" key="20">
    <source>
        <dbReference type="SAM" id="SignalP"/>
    </source>
</evidence>
<dbReference type="AlphaFoldDB" id="A0A7J6DSI8"/>
<dbReference type="InterPro" id="IPR011009">
    <property type="entry name" value="Kinase-like_dom_sf"/>
</dbReference>
<dbReference type="PANTHER" id="PTHR47976">
    <property type="entry name" value="G-TYPE LECTIN S-RECEPTOR-LIKE SERINE/THREONINE-PROTEIN KINASE SD2-5"/>
    <property type="match status" value="1"/>
</dbReference>
<dbReference type="SUPFAM" id="SSF56112">
    <property type="entry name" value="Protein kinase-like (PK-like)"/>
    <property type="match status" value="1"/>
</dbReference>
<keyword evidence="24" id="KW-1185">Reference proteome</keyword>
<keyword evidence="6 20" id="KW-0732">Signal</keyword>
<feature type="domain" description="Protein kinase" evidence="21">
    <location>
        <begin position="518"/>
        <end position="801"/>
    </location>
</feature>
<evidence type="ECO:0000256" key="16">
    <source>
        <dbReference type="ARBA" id="ARBA00048679"/>
    </source>
</evidence>
<dbReference type="GO" id="GO:0016020">
    <property type="term" value="C:membrane"/>
    <property type="evidence" value="ECO:0007669"/>
    <property type="project" value="UniProtKB-SubCell"/>
</dbReference>
<comment type="similarity">
    <text evidence="17">Belongs to the protein kinase superfamily. Ser/Thr protein kinase family.</text>
</comment>
<evidence type="ECO:0000256" key="15">
    <source>
        <dbReference type="ARBA" id="ARBA00047899"/>
    </source>
</evidence>
<feature type="domain" description="Bulb-type lectin" evidence="22">
    <location>
        <begin position="31"/>
        <end position="153"/>
    </location>
</feature>
<dbReference type="InterPro" id="IPR024171">
    <property type="entry name" value="SRK-like_kinase"/>
</dbReference>
<gene>
    <name evidence="23" type="ORF">G4B88_029023</name>
</gene>
<feature type="chain" id="PRO_5029620834" description="Receptor-like serine/threonine-protein kinase" evidence="20">
    <location>
        <begin position="21"/>
        <end position="861"/>
    </location>
</feature>
<keyword evidence="3" id="KW-0245">EGF-like domain</keyword>